<dbReference type="Pfam" id="PF09796">
    <property type="entry name" value="QCR10"/>
    <property type="match status" value="1"/>
</dbReference>
<dbReference type="GO" id="GO:0045275">
    <property type="term" value="C:respiratory chain complex III"/>
    <property type="evidence" value="ECO:0007669"/>
    <property type="project" value="EnsemblFungi"/>
</dbReference>
<keyword evidence="1" id="KW-1133">Transmembrane helix</keyword>
<dbReference type="GO" id="GO:0006122">
    <property type="term" value="P:mitochondrial electron transport, ubiquinol to cytochrome c"/>
    <property type="evidence" value="ECO:0007669"/>
    <property type="project" value="EnsemblFungi"/>
</dbReference>
<dbReference type="PANTHER" id="PTHR28254:SF1">
    <property type="entry name" value="CYTOCHROME B-C1 COMPLEX SUBUNIT 10, MITOCHONDRIAL"/>
    <property type="match status" value="1"/>
</dbReference>
<feature type="transmembrane region" description="Helical" evidence="1">
    <location>
        <begin position="31"/>
        <end position="52"/>
    </location>
</feature>
<dbReference type="GO" id="GO:0005743">
    <property type="term" value="C:mitochondrial inner membrane"/>
    <property type="evidence" value="ECO:0007669"/>
    <property type="project" value="EnsemblFungi"/>
</dbReference>
<dbReference type="OrthoDB" id="2391627at2759"/>
<name>A0A1G4JVF8_9SACH</name>
<dbReference type="Proteomes" id="UP000190274">
    <property type="component" value="Chromosome G"/>
</dbReference>
<evidence type="ECO:0000256" key="1">
    <source>
        <dbReference type="SAM" id="Phobius"/>
    </source>
</evidence>
<dbReference type="PANTHER" id="PTHR28254">
    <property type="entry name" value="CYTOCHROME B-C1 COMPLEX SUBUNIT 10"/>
    <property type="match status" value="1"/>
</dbReference>
<dbReference type="InterPro" id="IPR019182">
    <property type="entry name" value="Cytochrome_b-c1_su10_fun"/>
</dbReference>
<protein>
    <submittedName>
        <fullName evidence="2">LADA_0G11562g1_1</fullName>
    </submittedName>
</protein>
<keyword evidence="3" id="KW-1185">Reference proteome</keyword>
<organism evidence="2 3">
    <name type="scientific">Lachancea dasiensis</name>
    <dbReference type="NCBI Taxonomy" id="1072105"/>
    <lineage>
        <taxon>Eukaryota</taxon>
        <taxon>Fungi</taxon>
        <taxon>Dikarya</taxon>
        <taxon>Ascomycota</taxon>
        <taxon>Saccharomycotina</taxon>
        <taxon>Saccharomycetes</taxon>
        <taxon>Saccharomycetales</taxon>
        <taxon>Saccharomycetaceae</taxon>
        <taxon>Lachancea</taxon>
    </lineage>
</organism>
<dbReference type="EMBL" id="LT598457">
    <property type="protein sequence ID" value="SCU94822.1"/>
    <property type="molecule type" value="Genomic_DNA"/>
</dbReference>
<dbReference type="AlphaFoldDB" id="A0A1G4JVF8"/>
<sequence length="78" mass="8646">MVAYVSKLAAKTAPHFGRLNLSNLLSYTPNLAIWGGASFAGIFVFTEGWPLFQDTFFKKLPVFGSHWVKEVAPEDSPQ</sequence>
<keyword evidence="1" id="KW-0472">Membrane</keyword>
<gene>
    <name evidence="2" type="ORF">LADA_0G11562G</name>
</gene>
<dbReference type="GO" id="GO:0008121">
    <property type="term" value="F:quinol-cytochrome-c reductase activity"/>
    <property type="evidence" value="ECO:0007669"/>
    <property type="project" value="EnsemblFungi"/>
</dbReference>
<evidence type="ECO:0000313" key="3">
    <source>
        <dbReference type="Proteomes" id="UP000190274"/>
    </source>
</evidence>
<keyword evidence="1" id="KW-0812">Transmembrane</keyword>
<reference evidence="3" key="1">
    <citation type="submission" date="2016-03" db="EMBL/GenBank/DDBJ databases">
        <authorList>
            <person name="Devillers H."/>
        </authorList>
    </citation>
    <scope>NUCLEOTIDE SEQUENCE [LARGE SCALE GENOMIC DNA]</scope>
</reference>
<evidence type="ECO:0000313" key="2">
    <source>
        <dbReference type="EMBL" id="SCU94822.1"/>
    </source>
</evidence>
<accession>A0A1G4JVF8</accession>
<dbReference type="STRING" id="1266660.A0A1G4JVF8"/>
<proteinExistence type="predicted"/>